<protein>
    <submittedName>
        <fullName evidence="1">Uncharacterized protein</fullName>
    </submittedName>
</protein>
<reference evidence="1" key="1">
    <citation type="submission" date="2014-09" db="EMBL/GenBank/DDBJ databases">
        <authorList>
            <person name="Magalhaes I.L.F."/>
            <person name="Oliveira U."/>
            <person name="Santos F.R."/>
            <person name="Vidigal T.H.D.A."/>
            <person name="Brescovit A.D."/>
            <person name="Santos A.J."/>
        </authorList>
    </citation>
    <scope>NUCLEOTIDE SEQUENCE</scope>
    <source>
        <tissue evidence="1">Shoot tissue taken approximately 20 cm above the soil surface</tissue>
    </source>
</reference>
<accession>A0A0A9FS00</accession>
<dbReference type="AlphaFoldDB" id="A0A0A9FS00"/>
<proteinExistence type="predicted"/>
<dbReference type="EMBL" id="GBRH01183857">
    <property type="protein sequence ID" value="JAE14039.1"/>
    <property type="molecule type" value="Transcribed_RNA"/>
</dbReference>
<organism evidence="1">
    <name type="scientific">Arundo donax</name>
    <name type="common">Giant reed</name>
    <name type="synonym">Donax arundinaceus</name>
    <dbReference type="NCBI Taxonomy" id="35708"/>
    <lineage>
        <taxon>Eukaryota</taxon>
        <taxon>Viridiplantae</taxon>
        <taxon>Streptophyta</taxon>
        <taxon>Embryophyta</taxon>
        <taxon>Tracheophyta</taxon>
        <taxon>Spermatophyta</taxon>
        <taxon>Magnoliopsida</taxon>
        <taxon>Liliopsida</taxon>
        <taxon>Poales</taxon>
        <taxon>Poaceae</taxon>
        <taxon>PACMAD clade</taxon>
        <taxon>Arundinoideae</taxon>
        <taxon>Arundineae</taxon>
        <taxon>Arundo</taxon>
    </lineage>
</organism>
<name>A0A0A9FS00_ARUDO</name>
<evidence type="ECO:0000313" key="1">
    <source>
        <dbReference type="EMBL" id="JAE14039.1"/>
    </source>
</evidence>
<reference evidence="1" key="2">
    <citation type="journal article" date="2015" name="Data Brief">
        <title>Shoot transcriptome of the giant reed, Arundo donax.</title>
        <authorList>
            <person name="Barrero R.A."/>
            <person name="Guerrero F.D."/>
            <person name="Moolhuijzen P."/>
            <person name="Goolsby J.A."/>
            <person name="Tidwell J."/>
            <person name="Bellgard S.E."/>
            <person name="Bellgard M.I."/>
        </authorList>
    </citation>
    <scope>NUCLEOTIDE SEQUENCE</scope>
    <source>
        <tissue evidence="1">Shoot tissue taken approximately 20 cm above the soil surface</tissue>
    </source>
</reference>
<sequence length="80" mass="8706">MRLLAPLLDLAYQSAALPLSFSPASLPPSAASSSVLLPVLGVDHGGMQTSLEARYLLQLFIPKLWIWQHGTITHTRLVDL</sequence>